<name>A0A147KA29_9BACI</name>
<proteinExistence type="predicted"/>
<comment type="caution">
    <text evidence="2">The sequence shown here is derived from an EMBL/GenBank/DDBJ whole genome shotgun (WGS) entry which is preliminary data.</text>
</comment>
<accession>A0A147KA29</accession>
<dbReference type="PATRIC" id="fig|1150625.3.peg.994"/>
<evidence type="ECO:0000313" key="2">
    <source>
        <dbReference type="EMBL" id="KUP07543.1"/>
    </source>
</evidence>
<dbReference type="EMBL" id="LDYG01000021">
    <property type="protein sequence ID" value="KUP07543.1"/>
    <property type="molecule type" value="Genomic_DNA"/>
</dbReference>
<dbReference type="AlphaFoldDB" id="A0A147KA29"/>
<dbReference type="OrthoDB" id="2968468at2"/>
<organism evidence="2 3">
    <name type="scientific">Bacillus coahuilensis p1.1.43</name>
    <dbReference type="NCBI Taxonomy" id="1150625"/>
    <lineage>
        <taxon>Bacteria</taxon>
        <taxon>Bacillati</taxon>
        <taxon>Bacillota</taxon>
        <taxon>Bacilli</taxon>
        <taxon>Bacillales</taxon>
        <taxon>Bacillaceae</taxon>
        <taxon>Bacillus</taxon>
    </lineage>
</organism>
<evidence type="ECO:0008006" key="4">
    <source>
        <dbReference type="Google" id="ProtNLM"/>
    </source>
</evidence>
<dbReference type="Proteomes" id="UP000074108">
    <property type="component" value="Unassembled WGS sequence"/>
</dbReference>
<sequence>MKKSANRSKQTPLLYVQQPTLTIPEAKMQGDYSTRKKKKKENIGKVSSWDEPRQTKTFTVDLEPQIHEETVEKTEQPISRDRKPAFQRVKPFKEMDVEERLLHLNRFKGGKAPFPCTFVTNEGYYKGILVEYENDTIEVKPFQGEHVTFHRRQLEDILLIGLS</sequence>
<dbReference type="RefSeq" id="WP_059350575.1">
    <property type="nucleotide sequence ID" value="NZ_LDYG01000021.1"/>
</dbReference>
<evidence type="ECO:0000256" key="1">
    <source>
        <dbReference type="SAM" id="MobiDB-lite"/>
    </source>
</evidence>
<evidence type="ECO:0000313" key="3">
    <source>
        <dbReference type="Proteomes" id="UP000074108"/>
    </source>
</evidence>
<dbReference type="Pfam" id="PF14153">
    <property type="entry name" value="Spore_coat_CotO"/>
    <property type="match status" value="1"/>
</dbReference>
<keyword evidence="3" id="KW-1185">Reference proteome</keyword>
<reference evidence="2 3" key="1">
    <citation type="journal article" date="2016" name="Front. Microbiol.">
        <title>Microevolution Analysis of Bacillus coahuilensis Unveils Differences in Phosphorus Acquisition Strategies and Their Regulation.</title>
        <authorList>
            <person name="Gomez-Lunar Z."/>
            <person name="Hernandez-Gonzalez I."/>
            <person name="Rodriguez-Torres M.D."/>
            <person name="Souza V."/>
            <person name="Olmedo-Alvarez G."/>
        </authorList>
    </citation>
    <scope>NUCLEOTIDE SEQUENCE [LARGE SCALE GENOMIC DNA]</scope>
    <source>
        <strain evidence="3">p1.1.43</strain>
    </source>
</reference>
<gene>
    <name evidence="2" type="ORF">Q75_04745</name>
</gene>
<dbReference type="InterPro" id="IPR025439">
    <property type="entry name" value="Spore_coat_CotO"/>
</dbReference>
<feature type="region of interest" description="Disordered" evidence="1">
    <location>
        <begin position="26"/>
        <end position="54"/>
    </location>
</feature>
<protein>
    <recommendedName>
        <fullName evidence="4">Spore coat protein CotO</fullName>
    </recommendedName>
</protein>